<dbReference type="AlphaFoldDB" id="A2E8G9"/>
<dbReference type="GO" id="GO:0005829">
    <property type="term" value="C:cytosol"/>
    <property type="evidence" value="ECO:0000318"/>
    <property type="project" value="GO_Central"/>
</dbReference>
<name>A2E8G9_TRIV3</name>
<dbReference type="Pfam" id="PF01237">
    <property type="entry name" value="Oxysterol_BP"/>
    <property type="match status" value="1"/>
</dbReference>
<dbReference type="PANTHER" id="PTHR10972:SF148">
    <property type="entry name" value="OXYSTEROL-BINDING PROTEIN 9"/>
    <property type="match status" value="1"/>
</dbReference>
<dbReference type="STRING" id="5722.A2E8G9"/>
<dbReference type="KEGG" id="tva:4768945"/>
<accession>A2E8G9</accession>
<dbReference type="eggNOG" id="KOG1737">
    <property type="taxonomic scope" value="Eukaryota"/>
</dbReference>
<dbReference type="OrthoDB" id="14833at2759"/>
<dbReference type="SUPFAM" id="SSF144000">
    <property type="entry name" value="Oxysterol-binding protein-like"/>
    <property type="match status" value="1"/>
</dbReference>
<dbReference type="PANTHER" id="PTHR10972">
    <property type="entry name" value="OXYSTEROL-BINDING PROTEIN-RELATED"/>
    <property type="match status" value="1"/>
</dbReference>
<dbReference type="InterPro" id="IPR037239">
    <property type="entry name" value="OSBP_sf"/>
</dbReference>
<dbReference type="VEuPathDB" id="TrichDB:TVAGG3_0359100"/>
<dbReference type="SMR" id="A2E8G9"/>
<gene>
    <name evidence="1" type="ORF">TVAG_409990</name>
</gene>
<dbReference type="InterPro" id="IPR000648">
    <property type="entry name" value="Oxysterol-bd"/>
</dbReference>
<reference evidence="1" key="1">
    <citation type="submission" date="2006-10" db="EMBL/GenBank/DDBJ databases">
        <authorList>
            <person name="Amadeo P."/>
            <person name="Zhao Q."/>
            <person name="Wortman J."/>
            <person name="Fraser-Liggett C."/>
            <person name="Carlton J."/>
        </authorList>
    </citation>
    <scope>NUCLEOTIDE SEQUENCE</scope>
    <source>
        <strain evidence="1">G3</strain>
    </source>
</reference>
<sequence>MSLVKRGEPPIAANVEPLNTFDSKKIYNTCYTGIANHKIAYDNTDYAGERDKALNHWCEDGVKPMTPEEQAFEREVNWKMVKKFTKKIFSLDLQHFSFPVAYSEPRSLLERMTDLFSFLAMKYADLAAAATTPEDRFKYIAAGIIASFHLYNQAKKPWNPVIGETYVAHWPNGTVVYGEQVCHHPPVSRFEIFGKDNAWKCIAQCNFTIDNGMIQITIHQKGLFYIEFPDGDKYEWEFPDAHVRGLLHGDRIVRVAGKVKIQNVAKNLELCIHLAPKKDKKLGINDFAYTHIYGGIRPLDTKKKDQYTHIVKGDYCRKVFFDDEVIYDIEKDIVQRPIQDIDEEEILPSDSRFRIDRAYLIDKQPLEVADKVKESIEIAQRREEKLRICVKPSK</sequence>
<dbReference type="RefSeq" id="XP_001323229.1">
    <property type="nucleotide sequence ID" value="XM_001323194.1"/>
</dbReference>
<dbReference type="InParanoid" id="A2E8G9"/>
<dbReference type="FunFam" id="2.40.160.120:FF:000015">
    <property type="entry name" value="Oxysterol binding protein, putative"/>
    <property type="match status" value="1"/>
</dbReference>
<dbReference type="GO" id="GO:0016020">
    <property type="term" value="C:membrane"/>
    <property type="evidence" value="ECO:0000318"/>
    <property type="project" value="GO_Central"/>
</dbReference>
<dbReference type="Gene3D" id="2.40.160.120">
    <property type="match status" value="1"/>
</dbReference>
<dbReference type="EMBL" id="DS113327">
    <property type="protein sequence ID" value="EAY11006.1"/>
    <property type="molecule type" value="Genomic_DNA"/>
</dbReference>
<proteinExistence type="predicted"/>
<protein>
    <submittedName>
        <fullName evidence="1">Oxysterol binding protein, putative</fullName>
    </submittedName>
</protein>
<dbReference type="VEuPathDB" id="TrichDB:TVAG_409990"/>
<organism evidence="1 2">
    <name type="scientific">Trichomonas vaginalis (strain ATCC PRA-98 / G3)</name>
    <dbReference type="NCBI Taxonomy" id="412133"/>
    <lineage>
        <taxon>Eukaryota</taxon>
        <taxon>Metamonada</taxon>
        <taxon>Parabasalia</taxon>
        <taxon>Trichomonadida</taxon>
        <taxon>Trichomonadidae</taxon>
        <taxon>Trichomonas</taxon>
    </lineage>
</organism>
<dbReference type="GO" id="GO:0032934">
    <property type="term" value="F:sterol binding"/>
    <property type="evidence" value="ECO:0000318"/>
    <property type="project" value="GO_Central"/>
</dbReference>
<reference evidence="1" key="2">
    <citation type="journal article" date="2007" name="Science">
        <title>Draft genome sequence of the sexually transmitted pathogen Trichomonas vaginalis.</title>
        <authorList>
            <person name="Carlton J.M."/>
            <person name="Hirt R.P."/>
            <person name="Silva J.C."/>
            <person name="Delcher A.L."/>
            <person name="Schatz M."/>
            <person name="Zhao Q."/>
            <person name="Wortman J.R."/>
            <person name="Bidwell S.L."/>
            <person name="Alsmark U.C.M."/>
            <person name="Besteiro S."/>
            <person name="Sicheritz-Ponten T."/>
            <person name="Noel C.J."/>
            <person name="Dacks J.B."/>
            <person name="Foster P.G."/>
            <person name="Simillion C."/>
            <person name="Van de Peer Y."/>
            <person name="Miranda-Saavedra D."/>
            <person name="Barton G.J."/>
            <person name="Westrop G.D."/>
            <person name="Mueller S."/>
            <person name="Dessi D."/>
            <person name="Fiori P.L."/>
            <person name="Ren Q."/>
            <person name="Paulsen I."/>
            <person name="Zhang H."/>
            <person name="Bastida-Corcuera F.D."/>
            <person name="Simoes-Barbosa A."/>
            <person name="Brown M.T."/>
            <person name="Hayes R.D."/>
            <person name="Mukherjee M."/>
            <person name="Okumura C.Y."/>
            <person name="Schneider R."/>
            <person name="Smith A.J."/>
            <person name="Vanacova S."/>
            <person name="Villalvazo M."/>
            <person name="Haas B.J."/>
            <person name="Pertea M."/>
            <person name="Feldblyum T.V."/>
            <person name="Utterback T.R."/>
            <person name="Shu C.L."/>
            <person name="Osoegawa K."/>
            <person name="de Jong P.J."/>
            <person name="Hrdy I."/>
            <person name="Horvathova L."/>
            <person name="Zubacova Z."/>
            <person name="Dolezal P."/>
            <person name="Malik S.B."/>
            <person name="Logsdon J.M. Jr."/>
            <person name="Henze K."/>
            <person name="Gupta A."/>
            <person name="Wang C.C."/>
            <person name="Dunne R.L."/>
            <person name="Upcroft J.A."/>
            <person name="Upcroft P."/>
            <person name="White O."/>
            <person name="Salzberg S.L."/>
            <person name="Tang P."/>
            <person name="Chiu C.-H."/>
            <person name="Lee Y.-S."/>
            <person name="Embley T.M."/>
            <person name="Coombs G.H."/>
            <person name="Mottram J.C."/>
            <person name="Tachezy J."/>
            <person name="Fraser-Liggett C.M."/>
            <person name="Johnson P.J."/>
        </authorList>
    </citation>
    <scope>NUCLEOTIDE SEQUENCE [LARGE SCALE GENOMIC DNA]</scope>
    <source>
        <strain evidence="1">G3</strain>
    </source>
</reference>
<dbReference type="Proteomes" id="UP000001542">
    <property type="component" value="Unassembled WGS sequence"/>
</dbReference>
<evidence type="ECO:0000313" key="1">
    <source>
        <dbReference type="EMBL" id="EAY11006.1"/>
    </source>
</evidence>
<keyword evidence="2" id="KW-1185">Reference proteome</keyword>
<evidence type="ECO:0000313" key="2">
    <source>
        <dbReference type="Proteomes" id="UP000001542"/>
    </source>
</evidence>